<dbReference type="OrthoDB" id="9782387at2"/>
<comment type="caution">
    <text evidence="9">The sequence shown here is derived from an EMBL/GenBank/DDBJ whole genome shotgun (WGS) entry which is preliminary data.</text>
</comment>
<dbReference type="SFLD" id="SFLDG01386">
    <property type="entry name" value="main_SPASM_domain-containing"/>
    <property type="match status" value="1"/>
</dbReference>
<evidence type="ECO:0000259" key="8">
    <source>
        <dbReference type="PROSITE" id="PS51918"/>
    </source>
</evidence>
<keyword evidence="6" id="KW-0411">Iron-sulfur</keyword>
<dbReference type="GO" id="GO:0016491">
    <property type="term" value="F:oxidoreductase activity"/>
    <property type="evidence" value="ECO:0007669"/>
    <property type="project" value="InterPro"/>
</dbReference>
<dbReference type="PANTHER" id="PTHR43273">
    <property type="entry name" value="ANAEROBIC SULFATASE-MATURATING ENZYME HOMOLOG ASLB-RELATED"/>
    <property type="match status" value="1"/>
</dbReference>
<dbReference type="PANTHER" id="PTHR43273:SF3">
    <property type="entry name" value="ANAEROBIC SULFATASE-MATURATING ENZYME HOMOLOG ASLB-RELATED"/>
    <property type="match status" value="1"/>
</dbReference>
<dbReference type="InterPro" id="IPR013785">
    <property type="entry name" value="Aldolase_TIM"/>
</dbReference>
<dbReference type="RefSeq" id="WP_141147043.1">
    <property type="nucleotide sequence ID" value="NZ_VHLG01000001.1"/>
</dbReference>
<comment type="similarity">
    <text evidence="7">Belongs to the radical SAM superfamily. Anaerobic sulfatase-maturating enzyme family.</text>
</comment>
<dbReference type="SUPFAM" id="SSF102114">
    <property type="entry name" value="Radical SAM enzymes"/>
    <property type="match status" value="1"/>
</dbReference>
<dbReference type="GO" id="GO:0051539">
    <property type="term" value="F:4 iron, 4 sulfur cluster binding"/>
    <property type="evidence" value="ECO:0007669"/>
    <property type="project" value="UniProtKB-KW"/>
</dbReference>
<evidence type="ECO:0000313" key="10">
    <source>
        <dbReference type="Proteomes" id="UP000318801"/>
    </source>
</evidence>
<dbReference type="AlphaFoldDB" id="A0A506UII5"/>
<dbReference type="CDD" id="cd21120">
    <property type="entry name" value="SPASM_anSME"/>
    <property type="match status" value="1"/>
</dbReference>
<evidence type="ECO:0000256" key="5">
    <source>
        <dbReference type="ARBA" id="ARBA00023004"/>
    </source>
</evidence>
<dbReference type="EMBL" id="VHLG01000001">
    <property type="protein sequence ID" value="TPW33108.1"/>
    <property type="molecule type" value="Genomic_DNA"/>
</dbReference>
<evidence type="ECO:0000256" key="7">
    <source>
        <dbReference type="ARBA" id="ARBA00023601"/>
    </source>
</evidence>
<name>A0A506UII5_9HYPH</name>
<dbReference type="NCBIfam" id="TIGR03942">
    <property type="entry name" value="sulfatase_rSAM"/>
    <property type="match status" value="1"/>
</dbReference>
<dbReference type="CDD" id="cd01335">
    <property type="entry name" value="Radical_SAM"/>
    <property type="match status" value="1"/>
</dbReference>
<dbReference type="InterPro" id="IPR007197">
    <property type="entry name" value="rSAM"/>
</dbReference>
<dbReference type="Gene3D" id="3.20.20.70">
    <property type="entry name" value="Aldolase class I"/>
    <property type="match status" value="1"/>
</dbReference>
<dbReference type="SFLD" id="SFLDG01384">
    <property type="entry name" value="thioether_bond_formation_requi"/>
    <property type="match status" value="1"/>
</dbReference>
<gene>
    <name evidence="9" type="ORF">FJU08_00620</name>
</gene>
<dbReference type="GO" id="GO:0046872">
    <property type="term" value="F:metal ion binding"/>
    <property type="evidence" value="ECO:0007669"/>
    <property type="project" value="UniProtKB-KW"/>
</dbReference>
<keyword evidence="3" id="KW-0949">S-adenosyl-L-methionine</keyword>
<dbReference type="InterPro" id="IPR058240">
    <property type="entry name" value="rSAM_sf"/>
</dbReference>
<evidence type="ECO:0000256" key="3">
    <source>
        <dbReference type="ARBA" id="ARBA00022691"/>
    </source>
</evidence>
<proteinExistence type="inferred from homology"/>
<dbReference type="NCBIfam" id="TIGR04085">
    <property type="entry name" value="rSAM_more_4Fe4S"/>
    <property type="match status" value="1"/>
</dbReference>
<dbReference type="Pfam" id="PF04055">
    <property type="entry name" value="Radical_SAM"/>
    <property type="match status" value="1"/>
</dbReference>
<organism evidence="9 10">
    <name type="scientific">Martelella alba</name>
    <dbReference type="NCBI Taxonomy" id="2590451"/>
    <lineage>
        <taxon>Bacteria</taxon>
        <taxon>Pseudomonadati</taxon>
        <taxon>Pseudomonadota</taxon>
        <taxon>Alphaproteobacteria</taxon>
        <taxon>Hyphomicrobiales</taxon>
        <taxon>Aurantimonadaceae</taxon>
        <taxon>Martelella</taxon>
    </lineage>
</organism>
<dbReference type="SFLD" id="SFLDG01072">
    <property type="entry name" value="dehydrogenase_like"/>
    <property type="match status" value="1"/>
</dbReference>
<dbReference type="InterPro" id="IPR023867">
    <property type="entry name" value="Sulphatase_maturase_rSAM"/>
</dbReference>
<keyword evidence="5" id="KW-0408">Iron</keyword>
<protein>
    <submittedName>
        <fullName evidence="9">Anaerobic sulfatase maturase</fullName>
    </submittedName>
</protein>
<keyword evidence="2" id="KW-0004">4Fe-4S</keyword>
<keyword evidence="10" id="KW-1185">Reference proteome</keyword>
<accession>A0A506UII5</accession>
<sequence>MDLSEKATDEEKAFPALDPSRYAAKGQTHRFHAMLKPSGAQCNLDCTYCFYLHKEGLLHQPKSPRMSDTVLEQHVRQYIEAQDGDEVVFSWQGGEPTLMGLDFFKKVVALQQRHAKAGQRIENDLQTNGVLLDEEWCQFLKEHNFLVGLSIDGPEHLHDRYRVNKAGRPTFQKVLAAAKLLQAYEIPFSALCVINNANAEHPLEVYRFLRDEIRPRLIQFIPGMEKKDFFQTAPQHWDPNLLPRENAPAAQPGKSWSVVADWSVSPKQWGHFLNTVWDEWRERDFGKVFIDQFENVLSMLLGRGSQQCVTSRICGKAVAVEHNGDIYSCDHFVYPEFKIGNILDQHEGNLAFGEKQMRFGLDKSKNLPKKCQQCRYLQLCWGHCPKDRFLKTSDGEAGLHYLCHGLQDFYGHVIKTCNELAAQ</sequence>
<dbReference type="InterPro" id="IPR034491">
    <property type="entry name" value="Anaerob_Ser_sulfatase-maturase"/>
</dbReference>
<dbReference type="InterPro" id="IPR047207">
    <property type="entry name" value="SPASM_anSME"/>
</dbReference>
<dbReference type="Proteomes" id="UP000318801">
    <property type="component" value="Unassembled WGS sequence"/>
</dbReference>
<dbReference type="SFLD" id="SFLDF00285">
    <property type="entry name" value="anaerobic_Ser-type_sulfatase-m"/>
    <property type="match status" value="1"/>
</dbReference>
<evidence type="ECO:0000256" key="4">
    <source>
        <dbReference type="ARBA" id="ARBA00022723"/>
    </source>
</evidence>
<feature type="domain" description="Radical SAM core" evidence="8">
    <location>
        <begin position="24"/>
        <end position="252"/>
    </location>
</feature>
<dbReference type="PROSITE" id="PS51918">
    <property type="entry name" value="RADICAL_SAM"/>
    <property type="match status" value="1"/>
</dbReference>
<keyword evidence="4" id="KW-0479">Metal-binding</keyword>
<dbReference type="SFLD" id="SFLDG01067">
    <property type="entry name" value="SPASM/twitch_domain_containing"/>
    <property type="match status" value="1"/>
</dbReference>
<evidence type="ECO:0000256" key="1">
    <source>
        <dbReference type="ARBA" id="ARBA00001966"/>
    </source>
</evidence>
<dbReference type="SFLD" id="SFLDS00029">
    <property type="entry name" value="Radical_SAM"/>
    <property type="match status" value="1"/>
</dbReference>
<evidence type="ECO:0000256" key="6">
    <source>
        <dbReference type="ARBA" id="ARBA00023014"/>
    </source>
</evidence>
<dbReference type="InterPro" id="IPR023885">
    <property type="entry name" value="4Fe4S-binding_SPASM_dom"/>
</dbReference>
<comment type="cofactor">
    <cofactor evidence="1">
        <name>[4Fe-4S] cluster</name>
        <dbReference type="ChEBI" id="CHEBI:49883"/>
    </cofactor>
</comment>
<evidence type="ECO:0000313" key="9">
    <source>
        <dbReference type="EMBL" id="TPW33108.1"/>
    </source>
</evidence>
<reference evidence="9 10" key="1">
    <citation type="submission" date="2019-06" db="EMBL/GenBank/DDBJ databases">
        <authorList>
            <person name="Li M."/>
        </authorList>
    </citation>
    <scope>NUCLEOTIDE SEQUENCE [LARGE SCALE GENOMIC DNA]</scope>
    <source>
        <strain evidence="9 10">BGMRC2036</strain>
    </source>
</reference>
<dbReference type="Pfam" id="PF13186">
    <property type="entry name" value="SPASM"/>
    <property type="match status" value="1"/>
</dbReference>
<evidence type="ECO:0000256" key="2">
    <source>
        <dbReference type="ARBA" id="ARBA00022485"/>
    </source>
</evidence>